<dbReference type="STRING" id="1203076.GCA_000312405_00452"/>
<dbReference type="AlphaFoldDB" id="A0A0R2GVD3"/>
<dbReference type="Proteomes" id="UP000051639">
    <property type="component" value="Unassembled WGS sequence"/>
</dbReference>
<sequence>MQPGDQVTFKARVARYEKGHFEHRQRDYHLTRPTQVRCLTIKQPRAQLPINDKNALIGYIMLQNRDFYLANHRPVDDWYLSQYRNWQKHVCGN</sequence>
<dbReference type="PATRIC" id="fig|148604.4.peg.147"/>
<comment type="caution">
    <text evidence="1">The sequence shown here is derived from an EMBL/GenBank/DDBJ whole genome shotgun (WGS) entry which is preliminary data.</text>
</comment>
<accession>A0A0R2GVD3</accession>
<keyword evidence="2" id="KW-1185">Reference proteome</keyword>
<name>A0A0R2GVD3_9LACO</name>
<evidence type="ECO:0000313" key="2">
    <source>
        <dbReference type="Proteomes" id="UP000051639"/>
    </source>
</evidence>
<proteinExistence type="predicted"/>
<gene>
    <name evidence="1" type="ORF">IV41_GL000148</name>
</gene>
<reference evidence="1 2" key="1">
    <citation type="journal article" date="2015" name="Genome Announc.">
        <title>Expanding the biotechnology potential of lactobacilli through comparative genomics of 213 strains and associated genera.</title>
        <authorList>
            <person name="Sun Z."/>
            <person name="Harris H.M."/>
            <person name="McCann A."/>
            <person name="Guo C."/>
            <person name="Argimon S."/>
            <person name="Zhang W."/>
            <person name="Yang X."/>
            <person name="Jeffery I.B."/>
            <person name="Cooney J.C."/>
            <person name="Kagawa T.F."/>
            <person name="Liu W."/>
            <person name="Song Y."/>
            <person name="Salvetti E."/>
            <person name="Wrobel A."/>
            <person name="Rasinkangas P."/>
            <person name="Parkhill J."/>
            <person name="Rea M.C."/>
            <person name="O'Sullivan O."/>
            <person name="Ritari J."/>
            <person name="Douillard F.P."/>
            <person name="Paul Ross R."/>
            <person name="Yang R."/>
            <person name="Briner A.E."/>
            <person name="Felis G.E."/>
            <person name="de Vos W.M."/>
            <person name="Barrangou R."/>
            <person name="Klaenhammer T.R."/>
            <person name="Caufield P.W."/>
            <person name="Cui Y."/>
            <person name="Zhang H."/>
            <person name="O'Toole P.W."/>
        </authorList>
    </citation>
    <scope>NUCLEOTIDE SEQUENCE [LARGE SCALE GENOMIC DNA]</scope>
    <source>
        <strain evidence="1 2">DSM 14792</strain>
    </source>
</reference>
<organism evidence="1 2">
    <name type="scientific">Limosilactobacillus ingluviei</name>
    <dbReference type="NCBI Taxonomy" id="148604"/>
    <lineage>
        <taxon>Bacteria</taxon>
        <taxon>Bacillati</taxon>
        <taxon>Bacillota</taxon>
        <taxon>Bacilli</taxon>
        <taxon>Lactobacillales</taxon>
        <taxon>Lactobacillaceae</taxon>
        <taxon>Limosilactobacillus</taxon>
    </lineage>
</organism>
<dbReference type="EMBL" id="JQBA01000010">
    <property type="protein sequence ID" value="KRN44720.1"/>
    <property type="molecule type" value="Genomic_DNA"/>
</dbReference>
<evidence type="ECO:0000313" key="1">
    <source>
        <dbReference type="EMBL" id="KRN44720.1"/>
    </source>
</evidence>
<protein>
    <submittedName>
        <fullName evidence="1">Uncharacterized protein</fullName>
    </submittedName>
</protein>